<name>A0ABN9WQ02_9DINO</name>
<dbReference type="EMBL" id="CAUYUJ010019127">
    <property type="protein sequence ID" value="CAK0888764.1"/>
    <property type="molecule type" value="Genomic_DNA"/>
</dbReference>
<keyword evidence="2" id="KW-0732">Signal</keyword>
<feature type="compositionally biased region" description="Low complexity" evidence="1">
    <location>
        <begin position="79"/>
        <end position="94"/>
    </location>
</feature>
<evidence type="ECO:0000313" key="4">
    <source>
        <dbReference type="Proteomes" id="UP001189429"/>
    </source>
</evidence>
<comment type="caution">
    <text evidence="3">The sequence shown here is derived from an EMBL/GenBank/DDBJ whole genome shotgun (WGS) entry which is preliminary data.</text>
</comment>
<proteinExistence type="predicted"/>
<keyword evidence="4" id="KW-1185">Reference proteome</keyword>
<evidence type="ECO:0000256" key="1">
    <source>
        <dbReference type="SAM" id="MobiDB-lite"/>
    </source>
</evidence>
<protein>
    <recommendedName>
        <fullName evidence="5">Secreted protein</fullName>
    </recommendedName>
</protein>
<gene>
    <name evidence="3" type="ORF">PCOR1329_LOCUS69492</name>
</gene>
<evidence type="ECO:0008006" key="5">
    <source>
        <dbReference type="Google" id="ProtNLM"/>
    </source>
</evidence>
<feature type="non-terminal residue" evidence="3">
    <location>
        <position position="1"/>
    </location>
</feature>
<feature type="signal peptide" evidence="2">
    <location>
        <begin position="1"/>
        <end position="22"/>
    </location>
</feature>
<feature type="region of interest" description="Disordered" evidence="1">
    <location>
        <begin position="65"/>
        <end position="104"/>
    </location>
</feature>
<reference evidence="3" key="1">
    <citation type="submission" date="2023-10" db="EMBL/GenBank/DDBJ databases">
        <authorList>
            <person name="Chen Y."/>
            <person name="Shah S."/>
            <person name="Dougan E. K."/>
            <person name="Thang M."/>
            <person name="Chan C."/>
        </authorList>
    </citation>
    <scope>NUCLEOTIDE SEQUENCE [LARGE SCALE GENOMIC DNA]</scope>
</reference>
<sequence length="104" mass="10743">RPPMSFPASASWLHALSVLAVACRAPLPAVPSFAGDAKTLVLSTARVRQTGHGFLNRQASALVVHGASAGSDRRPPRRSVPASGHSSSSAVQLSRNHSAVEPSI</sequence>
<organism evidence="3 4">
    <name type="scientific">Prorocentrum cordatum</name>
    <dbReference type="NCBI Taxonomy" id="2364126"/>
    <lineage>
        <taxon>Eukaryota</taxon>
        <taxon>Sar</taxon>
        <taxon>Alveolata</taxon>
        <taxon>Dinophyceae</taxon>
        <taxon>Prorocentrales</taxon>
        <taxon>Prorocentraceae</taxon>
        <taxon>Prorocentrum</taxon>
    </lineage>
</organism>
<evidence type="ECO:0000256" key="2">
    <source>
        <dbReference type="SAM" id="SignalP"/>
    </source>
</evidence>
<dbReference type="Proteomes" id="UP001189429">
    <property type="component" value="Unassembled WGS sequence"/>
</dbReference>
<evidence type="ECO:0000313" key="3">
    <source>
        <dbReference type="EMBL" id="CAK0888764.1"/>
    </source>
</evidence>
<accession>A0ABN9WQ02</accession>
<feature type="chain" id="PRO_5046059833" description="Secreted protein" evidence="2">
    <location>
        <begin position="23"/>
        <end position="104"/>
    </location>
</feature>